<dbReference type="AlphaFoldDB" id="A0A3D8VBW9"/>
<dbReference type="EMBL" id="QTLC01000079">
    <property type="protein sequence ID" value="RDY66934.1"/>
    <property type="molecule type" value="Genomic_DNA"/>
</dbReference>
<protein>
    <submittedName>
        <fullName evidence="1">Uncharacterized protein</fullName>
    </submittedName>
</protein>
<gene>
    <name evidence="1" type="ORF">DXT76_20275</name>
</gene>
<dbReference type="RefSeq" id="WP_115895194.1">
    <property type="nucleotide sequence ID" value="NZ_QTLC01000079.1"/>
</dbReference>
<proteinExistence type="predicted"/>
<evidence type="ECO:0000313" key="2">
    <source>
        <dbReference type="Proteomes" id="UP000257032"/>
    </source>
</evidence>
<evidence type="ECO:0000313" key="1">
    <source>
        <dbReference type="EMBL" id="RDY66934.1"/>
    </source>
</evidence>
<comment type="caution">
    <text evidence="1">The sequence shown here is derived from an EMBL/GenBank/DDBJ whole genome shotgun (WGS) entry which is preliminary data.</text>
</comment>
<sequence length="59" mass="6648">MNHHYRDFSTQHADLHDQRIVPFLPFLLASPFFYGSGYCGFGGHGFGHGGFGHGGFREY</sequence>
<organism evidence="1 2">
    <name type="scientific">Halobacillus trueperi</name>
    <dbReference type="NCBI Taxonomy" id="156205"/>
    <lineage>
        <taxon>Bacteria</taxon>
        <taxon>Bacillati</taxon>
        <taxon>Bacillota</taxon>
        <taxon>Bacilli</taxon>
        <taxon>Bacillales</taxon>
        <taxon>Bacillaceae</taxon>
        <taxon>Halobacillus</taxon>
    </lineage>
</organism>
<name>A0A3D8VBW9_9BACI</name>
<reference evidence="1 2" key="1">
    <citation type="submission" date="2018-08" db="EMBL/GenBank/DDBJ databases">
        <title>Genome sequence of strict halophilic Halobacillus trueperi SS1 isolated from Lunsu, a salty water body of North West Himalayas.</title>
        <authorList>
            <person name="Gupta S."/>
            <person name="Sharma P."/>
            <person name="Dev K."/>
            <person name="Baumler D."/>
            <person name="Sourirajan A."/>
        </authorList>
    </citation>
    <scope>NUCLEOTIDE SEQUENCE [LARGE SCALE GENOMIC DNA]</scope>
    <source>
        <strain evidence="1 2">SS1</strain>
    </source>
</reference>
<dbReference type="Proteomes" id="UP000257032">
    <property type="component" value="Unassembled WGS sequence"/>
</dbReference>
<accession>A0A3D8VBW9</accession>